<dbReference type="Proteomes" id="UP000476055">
    <property type="component" value="Unassembled WGS sequence"/>
</dbReference>
<dbReference type="AlphaFoldDB" id="A0A6L5YJ62"/>
<evidence type="ECO:0000313" key="3">
    <source>
        <dbReference type="Proteomes" id="UP000476055"/>
    </source>
</evidence>
<gene>
    <name evidence="2" type="ORF">FYJ59_05320</name>
</gene>
<dbReference type="PIRSF" id="PIRSF003180">
    <property type="entry name" value="DiGMPpdiest_YuxH"/>
    <property type="match status" value="1"/>
</dbReference>
<organism evidence="2 3">
    <name type="scientific">Waltera intestinalis</name>
    <dbReference type="NCBI Taxonomy" id="2606635"/>
    <lineage>
        <taxon>Bacteria</taxon>
        <taxon>Bacillati</taxon>
        <taxon>Bacillota</taxon>
        <taxon>Clostridia</taxon>
        <taxon>Lachnospirales</taxon>
        <taxon>Lachnospiraceae</taxon>
        <taxon>Waltera</taxon>
    </lineage>
</organism>
<sequence>MLLTLVPLFDENMAVCAYSFFTQRENYLLNPLLLGTAQFDGASQITGLELIQKMGIDTLSQGKEIFVPITNISIFADITEQCDAPHEKIVLLIDNTIPPIEMYVNRLKELKQQGYKLAIRKLAVSDFENYREVLKLMDYVLLNNRKIAIDKAKIYFGKLFPNISLCAGNIDTMEDFERLKETGGYRFYEGKFYRVPITKGQTDVAPLKGNYIDLLNIVNNPDFELTTAADIISRDTALTIDLLKMVQPLAVNSEITSIRHAAAMLGQRELKKWINTAVANALYADKPNEVTRLSLLRAKFAENLAEAFGLKAQKDELFLMGLFSVLDVILEKPMAEALKVVHVAGEISNALIYRIGALAPVYDFMLQYETANWAEVSRLMLLKNIDMNTVYEAYTSALKWYRTVR</sequence>
<reference evidence="2 3" key="1">
    <citation type="submission" date="2019-08" db="EMBL/GenBank/DDBJ databases">
        <title>In-depth cultivation of the pig gut microbiome towards novel bacterial diversity and tailored functional studies.</title>
        <authorList>
            <person name="Wylensek D."/>
            <person name="Hitch T.C.A."/>
            <person name="Clavel T."/>
        </authorList>
    </citation>
    <scope>NUCLEOTIDE SEQUENCE [LARGE SCALE GENOMIC DNA]</scope>
    <source>
        <strain evidence="2 3">WCA3-601-WT-6H</strain>
    </source>
</reference>
<dbReference type="InterPro" id="IPR052340">
    <property type="entry name" value="RNase_Y/CdgJ"/>
</dbReference>
<dbReference type="RefSeq" id="WP_154495754.1">
    <property type="nucleotide sequence ID" value="NZ_VUMU01000004.1"/>
</dbReference>
<dbReference type="PANTHER" id="PTHR33525">
    <property type="match status" value="1"/>
</dbReference>
<keyword evidence="3" id="KW-1185">Reference proteome</keyword>
<dbReference type="PANTHER" id="PTHR33525:SF4">
    <property type="entry name" value="CYCLIC DI-GMP PHOSPHODIESTERASE CDGJ"/>
    <property type="match status" value="1"/>
</dbReference>
<comment type="caution">
    <text evidence="2">The sequence shown here is derived from an EMBL/GenBank/DDBJ whole genome shotgun (WGS) entry which is preliminary data.</text>
</comment>
<dbReference type="InterPro" id="IPR013976">
    <property type="entry name" value="HDOD"/>
</dbReference>
<protein>
    <submittedName>
        <fullName evidence="2">HDOD domain-containing protein</fullName>
    </submittedName>
</protein>
<name>A0A6L5YJ62_9FIRM</name>
<dbReference type="PROSITE" id="PS51833">
    <property type="entry name" value="HDOD"/>
    <property type="match status" value="1"/>
</dbReference>
<dbReference type="InterPro" id="IPR014408">
    <property type="entry name" value="dGMP_Pdiesterase_EAL/HD-GYP"/>
</dbReference>
<dbReference type="EMBL" id="VUMU01000004">
    <property type="protein sequence ID" value="MST57662.1"/>
    <property type="molecule type" value="Genomic_DNA"/>
</dbReference>
<dbReference type="Gene3D" id="1.10.3210.10">
    <property type="entry name" value="Hypothetical protein af1432"/>
    <property type="match status" value="1"/>
</dbReference>
<evidence type="ECO:0000259" key="1">
    <source>
        <dbReference type="PROSITE" id="PS51833"/>
    </source>
</evidence>
<proteinExistence type="predicted"/>
<feature type="domain" description="HDOD" evidence="1">
    <location>
        <begin position="204"/>
        <end position="389"/>
    </location>
</feature>
<dbReference type="Pfam" id="PF08668">
    <property type="entry name" value="HDOD"/>
    <property type="match status" value="1"/>
</dbReference>
<accession>A0A6L5YJ62</accession>
<dbReference type="SUPFAM" id="SSF109604">
    <property type="entry name" value="HD-domain/PDEase-like"/>
    <property type="match status" value="1"/>
</dbReference>
<evidence type="ECO:0000313" key="2">
    <source>
        <dbReference type="EMBL" id="MST57662.1"/>
    </source>
</evidence>